<reference evidence="2" key="1">
    <citation type="submission" date="2019-08" db="EMBL/GenBank/DDBJ databases">
        <authorList>
            <person name="Kucharzyk K."/>
            <person name="Murdoch R.W."/>
            <person name="Higgins S."/>
            <person name="Loffler F."/>
        </authorList>
    </citation>
    <scope>NUCLEOTIDE SEQUENCE</scope>
</reference>
<dbReference type="Pfam" id="PF05048">
    <property type="entry name" value="NosD"/>
    <property type="match status" value="1"/>
</dbReference>
<dbReference type="Gene3D" id="2.160.20.10">
    <property type="entry name" value="Single-stranded right-handed beta-helix, Pectin lyase-like"/>
    <property type="match status" value="1"/>
</dbReference>
<organism evidence="2">
    <name type="scientific">bioreactor metagenome</name>
    <dbReference type="NCBI Taxonomy" id="1076179"/>
    <lineage>
        <taxon>unclassified sequences</taxon>
        <taxon>metagenomes</taxon>
        <taxon>ecological metagenomes</taxon>
    </lineage>
</organism>
<gene>
    <name evidence="2" type="ORF">SDC9_178841</name>
</gene>
<sequence length="137" mass="15028">MHYGGSGSTIRNNYFTNCGIGVSGIPASDQIIMNNQITNGTVDFYDTQNNTVTGCTFTKSNPGVYLSGFGYANIKKNKFSYCKLGVHVMDDGAANITSNTFSYCDVGIHVEEYGNAYMNYNTYIKNKVKIIIDPKPV</sequence>
<protein>
    <recommendedName>
        <fullName evidence="1">Periplasmic copper-binding protein NosD beta helix domain-containing protein</fullName>
    </recommendedName>
</protein>
<dbReference type="AlphaFoldDB" id="A0A645GXB9"/>
<dbReference type="NCBIfam" id="TIGR03804">
    <property type="entry name" value="para_beta_helix"/>
    <property type="match status" value="1"/>
</dbReference>
<proteinExistence type="predicted"/>
<dbReference type="InterPro" id="IPR007742">
    <property type="entry name" value="NosD_dom"/>
</dbReference>
<accession>A0A645GXB9</accession>
<dbReference type="InterPro" id="IPR006626">
    <property type="entry name" value="PbH1"/>
</dbReference>
<dbReference type="EMBL" id="VSSQ01082869">
    <property type="protein sequence ID" value="MPN31367.1"/>
    <property type="molecule type" value="Genomic_DNA"/>
</dbReference>
<evidence type="ECO:0000313" key="2">
    <source>
        <dbReference type="EMBL" id="MPN31367.1"/>
    </source>
</evidence>
<feature type="domain" description="Periplasmic copper-binding protein NosD beta helix" evidence="1">
    <location>
        <begin position="5"/>
        <end position="133"/>
    </location>
</feature>
<dbReference type="SMART" id="SM00710">
    <property type="entry name" value="PbH1"/>
    <property type="match status" value="4"/>
</dbReference>
<dbReference type="InterPro" id="IPR012334">
    <property type="entry name" value="Pectin_lyas_fold"/>
</dbReference>
<dbReference type="InterPro" id="IPR022441">
    <property type="entry name" value="Para_beta_helix_rpt-2"/>
</dbReference>
<dbReference type="SUPFAM" id="SSF51126">
    <property type="entry name" value="Pectin lyase-like"/>
    <property type="match status" value="1"/>
</dbReference>
<dbReference type="InterPro" id="IPR011050">
    <property type="entry name" value="Pectin_lyase_fold/virulence"/>
</dbReference>
<evidence type="ECO:0000259" key="1">
    <source>
        <dbReference type="Pfam" id="PF05048"/>
    </source>
</evidence>
<comment type="caution">
    <text evidence="2">The sequence shown here is derived from an EMBL/GenBank/DDBJ whole genome shotgun (WGS) entry which is preliminary data.</text>
</comment>
<name>A0A645GXB9_9ZZZZ</name>